<dbReference type="AlphaFoldDB" id="A0A6J6KR40"/>
<reference evidence="2" key="1">
    <citation type="submission" date="2020-05" db="EMBL/GenBank/DDBJ databases">
        <authorList>
            <person name="Chiriac C."/>
            <person name="Salcher M."/>
            <person name="Ghai R."/>
            <person name="Kavagutti S V."/>
        </authorList>
    </citation>
    <scope>NUCLEOTIDE SEQUENCE</scope>
</reference>
<feature type="transmembrane region" description="Helical" evidence="1">
    <location>
        <begin position="221"/>
        <end position="243"/>
    </location>
</feature>
<feature type="transmembrane region" description="Helical" evidence="1">
    <location>
        <begin position="28"/>
        <end position="49"/>
    </location>
</feature>
<evidence type="ECO:0000313" key="2">
    <source>
        <dbReference type="EMBL" id="CAB4652071.1"/>
    </source>
</evidence>
<protein>
    <submittedName>
        <fullName evidence="2">Unannotated protein</fullName>
    </submittedName>
</protein>
<feature type="transmembrane region" description="Helical" evidence="1">
    <location>
        <begin position="322"/>
        <end position="343"/>
    </location>
</feature>
<keyword evidence="1" id="KW-0472">Membrane</keyword>
<feature type="transmembrane region" description="Helical" evidence="1">
    <location>
        <begin position="432"/>
        <end position="450"/>
    </location>
</feature>
<feature type="transmembrane region" description="Helical" evidence="1">
    <location>
        <begin position="381"/>
        <end position="399"/>
    </location>
</feature>
<feature type="transmembrane region" description="Helical" evidence="1">
    <location>
        <begin position="355"/>
        <end position="375"/>
    </location>
</feature>
<dbReference type="EMBL" id="CAEZWJ010000015">
    <property type="protein sequence ID" value="CAB4652071.1"/>
    <property type="molecule type" value="Genomic_DNA"/>
</dbReference>
<organism evidence="2">
    <name type="scientific">freshwater metagenome</name>
    <dbReference type="NCBI Taxonomy" id="449393"/>
    <lineage>
        <taxon>unclassified sequences</taxon>
        <taxon>metagenomes</taxon>
        <taxon>ecological metagenomes</taxon>
    </lineage>
</organism>
<keyword evidence="1" id="KW-1133">Transmembrane helix</keyword>
<keyword evidence="1" id="KW-0812">Transmembrane</keyword>
<feature type="transmembrane region" description="Helical" evidence="1">
    <location>
        <begin position="133"/>
        <end position="154"/>
    </location>
</feature>
<feature type="transmembrane region" description="Helical" evidence="1">
    <location>
        <begin position="284"/>
        <end position="302"/>
    </location>
</feature>
<name>A0A6J6KR40_9ZZZZ</name>
<proteinExistence type="predicted"/>
<feature type="transmembrane region" description="Helical" evidence="1">
    <location>
        <begin position="101"/>
        <end position="121"/>
    </location>
</feature>
<feature type="transmembrane region" description="Helical" evidence="1">
    <location>
        <begin position="183"/>
        <end position="215"/>
    </location>
</feature>
<evidence type="ECO:0000256" key="1">
    <source>
        <dbReference type="SAM" id="Phobius"/>
    </source>
</evidence>
<sequence>MDFNRLRRLDSRLHSERSFEPSLTHSRLGLVLAGLCGLFMLTVAIRQYGPTVHPDEFGFLTNGQALIGHDEAAIPTGSFYPAGYGIVTGLGALLSGSISGAYRFALLTNVLLAIATAWYAGRLAQRGFGASRHMALLISALVFVVPGTIVSAMFSWAETASRLAFLVFVGFVMRAAQARTRALVFGLGLFTGLMPALHGRFILLLPIVCLLFAWWWRRKEITFVTATSAVAVTAVAYFSTYLLNKFVKTAVYTTSYDQENRLLERLVNPGVWPALLRTMVGQSWYLIASSCGLIGIAIFFIVSRVVGNGGRKTLGSDAERVTLLVVFTAAFAIIFTGGLQLLYGNRGDHLIYGRYVEMMVPALLVISCVALERSSLLAQRAWVVTGLAIFGVAAFYVFIDFGDGVKGSHYRDSIVYPNIVGMDIARYIIRPGLITFGLFFAAVALALWTLARRKGAVAVLALVALFAASSTYSGQNSILTRTARLEATNQTVQMVKDSGAVRVGFDIEIRNDRSYYYMRYKLHPIRVVRFNTSGRNATIPKVFSCIYGVASKPPSDGEWTIVATEKAVERVLWQRANTAHC</sequence>
<gene>
    <name evidence="2" type="ORF">UFOPK2214_00663</name>
</gene>
<feature type="transmembrane region" description="Helical" evidence="1">
    <location>
        <begin position="456"/>
        <end position="474"/>
    </location>
</feature>
<accession>A0A6J6KR40</accession>